<dbReference type="PANTHER" id="PTHR45913">
    <property type="entry name" value="EPM2A-INTERACTING PROTEIN 1"/>
    <property type="match status" value="1"/>
</dbReference>
<dbReference type="PANTHER" id="PTHR45913:SF19">
    <property type="entry name" value="LOW QUALITY PROTEIN: ZINC FINGER BED DOMAIN-CONTAINING PROTEIN 5-LIKE"/>
    <property type="match status" value="1"/>
</dbReference>
<keyword evidence="2" id="KW-1185">Reference proteome</keyword>
<evidence type="ECO:0000313" key="1">
    <source>
        <dbReference type="EMBL" id="QQP52753.1"/>
    </source>
</evidence>
<protein>
    <submittedName>
        <fullName evidence="1">Uncharacterized protein</fullName>
    </submittedName>
</protein>
<dbReference type="Proteomes" id="UP000595437">
    <property type="component" value="Chromosome 3"/>
</dbReference>
<sequence length="101" mass="11587">MNKKALEASYMVSYRIAQTGKPHTIMEEFFPSFCRRRGWSNVGEKAKSVIQTIPASDNTVSRRISALAGDVFKQLLLAYEPVNFIHYSLMSQRTWPAWRSS</sequence>
<dbReference type="EMBL" id="CP045892">
    <property type="protein sequence ID" value="QQP52753.1"/>
    <property type="molecule type" value="Genomic_DNA"/>
</dbReference>
<dbReference type="OrthoDB" id="6611449at2759"/>
<dbReference type="AlphaFoldDB" id="A0A7T8HMD6"/>
<accession>A0A7T8HMD6</accession>
<name>A0A7T8HMD6_CALRO</name>
<organism evidence="1 2">
    <name type="scientific">Caligus rogercresseyi</name>
    <name type="common">Sea louse</name>
    <dbReference type="NCBI Taxonomy" id="217165"/>
    <lineage>
        <taxon>Eukaryota</taxon>
        <taxon>Metazoa</taxon>
        <taxon>Ecdysozoa</taxon>
        <taxon>Arthropoda</taxon>
        <taxon>Crustacea</taxon>
        <taxon>Multicrustacea</taxon>
        <taxon>Hexanauplia</taxon>
        <taxon>Copepoda</taxon>
        <taxon>Siphonostomatoida</taxon>
        <taxon>Caligidae</taxon>
        <taxon>Caligus</taxon>
    </lineage>
</organism>
<proteinExistence type="predicted"/>
<reference evidence="2" key="1">
    <citation type="submission" date="2021-01" db="EMBL/GenBank/DDBJ databases">
        <title>Caligus Genome Assembly.</title>
        <authorList>
            <person name="Gallardo-Escarate C."/>
        </authorList>
    </citation>
    <scope>NUCLEOTIDE SEQUENCE [LARGE SCALE GENOMIC DNA]</scope>
</reference>
<evidence type="ECO:0000313" key="2">
    <source>
        <dbReference type="Proteomes" id="UP000595437"/>
    </source>
</evidence>
<gene>
    <name evidence="1" type="ORF">FKW44_004996</name>
</gene>